<accession>A0A9P7BK12</accession>
<evidence type="ECO:0008006" key="3">
    <source>
        <dbReference type="Google" id="ProtNLM"/>
    </source>
</evidence>
<reference evidence="1" key="1">
    <citation type="journal article" date="2020" name="Microb. Genom.">
        <title>Genetic diversity of clinical and environmental Mucorales isolates obtained from an investigation of mucormycosis cases among solid organ transplant recipients.</title>
        <authorList>
            <person name="Nguyen M.H."/>
            <person name="Kaul D."/>
            <person name="Muto C."/>
            <person name="Cheng S.J."/>
            <person name="Richter R.A."/>
            <person name="Bruno V.M."/>
            <person name="Liu G."/>
            <person name="Beyhan S."/>
            <person name="Sundermann A.J."/>
            <person name="Mounaud S."/>
            <person name="Pasculle A.W."/>
            <person name="Nierman W.C."/>
            <person name="Driscoll E."/>
            <person name="Cumbie R."/>
            <person name="Clancy C.J."/>
            <person name="Dupont C.L."/>
        </authorList>
    </citation>
    <scope>NUCLEOTIDE SEQUENCE</scope>
    <source>
        <strain evidence="1">GL11</strain>
    </source>
</reference>
<name>A0A9P7BK12_RHIOR</name>
<dbReference type="EMBL" id="JAANQT010006217">
    <property type="protein sequence ID" value="KAG1292024.1"/>
    <property type="molecule type" value="Genomic_DNA"/>
</dbReference>
<dbReference type="GO" id="GO:0003676">
    <property type="term" value="F:nucleic acid binding"/>
    <property type="evidence" value="ECO:0007669"/>
    <property type="project" value="InterPro"/>
</dbReference>
<proteinExistence type="predicted"/>
<dbReference type="Gene3D" id="3.30.420.10">
    <property type="entry name" value="Ribonuclease H-like superfamily/Ribonuclease H"/>
    <property type="match status" value="1"/>
</dbReference>
<organism evidence="1 2">
    <name type="scientific">Rhizopus oryzae</name>
    <name type="common">Mucormycosis agent</name>
    <name type="synonym">Rhizopus arrhizus var. delemar</name>
    <dbReference type="NCBI Taxonomy" id="64495"/>
    <lineage>
        <taxon>Eukaryota</taxon>
        <taxon>Fungi</taxon>
        <taxon>Fungi incertae sedis</taxon>
        <taxon>Mucoromycota</taxon>
        <taxon>Mucoromycotina</taxon>
        <taxon>Mucoromycetes</taxon>
        <taxon>Mucorales</taxon>
        <taxon>Mucorineae</taxon>
        <taxon>Rhizopodaceae</taxon>
        <taxon>Rhizopus</taxon>
    </lineage>
</organism>
<keyword evidence="2" id="KW-1185">Reference proteome</keyword>
<protein>
    <recommendedName>
        <fullName evidence="3">Integrase catalytic domain-containing protein</fullName>
    </recommendedName>
</protein>
<sequence>MIVAFMDLKYHQVTWDEHLNEFQLAYNSSVHDSTKYSPFSVVFGREPRVFAQPDFVQSTSHSTYVSPGDKVLVDFPVQSNSAQGRAAKLVRSARGPFQILKVLGSDRFDVVDPATRKEGEF</sequence>
<evidence type="ECO:0000313" key="1">
    <source>
        <dbReference type="EMBL" id="KAG1292024.1"/>
    </source>
</evidence>
<dbReference type="AlphaFoldDB" id="A0A9P7BK12"/>
<evidence type="ECO:0000313" key="2">
    <source>
        <dbReference type="Proteomes" id="UP000716291"/>
    </source>
</evidence>
<dbReference type="InterPro" id="IPR036397">
    <property type="entry name" value="RNaseH_sf"/>
</dbReference>
<dbReference type="Proteomes" id="UP000716291">
    <property type="component" value="Unassembled WGS sequence"/>
</dbReference>
<gene>
    <name evidence="1" type="ORF">G6F64_013715</name>
</gene>
<comment type="caution">
    <text evidence="1">The sequence shown here is derived from an EMBL/GenBank/DDBJ whole genome shotgun (WGS) entry which is preliminary data.</text>
</comment>